<keyword evidence="1" id="KW-0472">Membrane</keyword>
<proteinExistence type="predicted"/>
<organism evidence="2 3">
    <name type="scientific">Entomospira culicis</name>
    <dbReference type="NCBI Taxonomy" id="2719989"/>
    <lineage>
        <taxon>Bacteria</taxon>
        <taxon>Pseudomonadati</taxon>
        <taxon>Spirochaetota</taxon>
        <taxon>Spirochaetia</taxon>
        <taxon>Spirochaetales</taxon>
        <taxon>Spirochaetaceae</taxon>
        <taxon>Entomospira</taxon>
    </lineage>
</organism>
<evidence type="ECO:0000313" key="3">
    <source>
        <dbReference type="Proteomes" id="UP000778951"/>
    </source>
</evidence>
<feature type="transmembrane region" description="Helical" evidence="1">
    <location>
        <begin position="90"/>
        <end position="110"/>
    </location>
</feature>
<name>A0A968GGI8_9SPIO</name>
<sequence>MYHLFLIILFITLATKIIAIPMMKRMEVDDTEWRLFLMKWGFPEPFVMIYENMWFWLHSKPVKTLRRENPEFDAELQMWLERMHDMQRRAISGILIVSGVMFLAMLPVFIMEML</sequence>
<keyword evidence="3" id="KW-1185">Reference proteome</keyword>
<comment type="caution">
    <text evidence="2">The sequence shown here is derived from an EMBL/GenBank/DDBJ whole genome shotgun (WGS) entry which is preliminary data.</text>
</comment>
<protein>
    <submittedName>
        <fullName evidence="2">Uncharacterized protein</fullName>
    </submittedName>
</protein>
<accession>A0A968GGI8</accession>
<evidence type="ECO:0000256" key="1">
    <source>
        <dbReference type="SAM" id="Phobius"/>
    </source>
</evidence>
<dbReference type="AlphaFoldDB" id="A0A968GGI8"/>
<dbReference type="RefSeq" id="WP_167695743.1">
    <property type="nucleotide sequence ID" value="NZ_CP118181.1"/>
</dbReference>
<keyword evidence="1" id="KW-1133">Transmembrane helix</keyword>
<keyword evidence="1" id="KW-0812">Transmembrane</keyword>
<reference evidence="2" key="1">
    <citation type="submission" date="2020-03" db="EMBL/GenBank/DDBJ databases">
        <title>Spirochaetal bacteria isolated from arthropods constitute a novel genus Entomospira genus novum within the order Spirochaetales.</title>
        <authorList>
            <person name="Grana-Miraglia L."/>
            <person name="Sikutova S."/>
            <person name="Fingerle V."/>
            <person name="Sing A."/>
            <person name="Castillo-Ramirez S."/>
            <person name="Margos G."/>
            <person name="Rudolf I."/>
        </authorList>
    </citation>
    <scope>NUCLEOTIDE SEQUENCE</scope>
    <source>
        <strain evidence="2">BR149</strain>
    </source>
</reference>
<dbReference type="EMBL" id="JAATLM010000001">
    <property type="protein sequence ID" value="NIZ69658.1"/>
    <property type="molecule type" value="Genomic_DNA"/>
</dbReference>
<gene>
    <name evidence="2" type="ORF">HCT48_05455</name>
</gene>
<evidence type="ECO:0000313" key="2">
    <source>
        <dbReference type="EMBL" id="NIZ69658.1"/>
    </source>
</evidence>
<dbReference type="Proteomes" id="UP000778951">
    <property type="component" value="Unassembled WGS sequence"/>
</dbReference>